<organism evidence="2 3">
    <name type="scientific">Streptacidiphilus pinicola</name>
    <dbReference type="NCBI Taxonomy" id="2219663"/>
    <lineage>
        <taxon>Bacteria</taxon>
        <taxon>Bacillati</taxon>
        <taxon>Actinomycetota</taxon>
        <taxon>Actinomycetes</taxon>
        <taxon>Kitasatosporales</taxon>
        <taxon>Streptomycetaceae</taxon>
        <taxon>Streptacidiphilus</taxon>
    </lineage>
</organism>
<evidence type="ECO:0000256" key="1">
    <source>
        <dbReference type="SAM" id="MobiDB-lite"/>
    </source>
</evidence>
<protein>
    <submittedName>
        <fullName evidence="2">Uncharacterized protein</fullName>
    </submittedName>
</protein>
<reference evidence="2 3" key="1">
    <citation type="submission" date="2018-06" db="EMBL/GenBank/DDBJ databases">
        <title>Streptacidiphilus pinicola sp. nov., isolated from pine grove soil.</title>
        <authorList>
            <person name="Roh S.G."/>
            <person name="Park S."/>
            <person name="Kim M.-K."/>
            <person name="Yun B.-R."/>
            <person name="Park J."/>
            <person name="Kim M.J."/>
            <person name="Kim Y.S."/>
            <person name="Kim S.B."/>
        </authorList>
    </citation>
    <scope>NUCLEOTIDE SEQUENCE [LARGE SCALE GENOMIC DNA]</scope>
    <source>
        <strain evidence="2 3">MMS16-CNU450</strain>
    </source>
</reference>
<gene>
    <name evidence="2" type="ORF">DN069_07865</name>
</gene>
<comment type="caution">
    <text evidence="2">The sequence shown here is derived from an EMBL/GenBank/DDBJ whole genome shotgun (WGS) entry which is preliminary data.</text>
</comment>
<dbReference type="OrthoDB" id="9980233at2"/>
<keyword evidence="3" id="KW-1185">Reference proteome</keyword>
<sequence>MEDSEAGTADTALRSAFLAALGVAADRWQADLLQQELEWFAHPRVRTAAARMEPLDTLVEFLAATRLALPPEPLRVFRAELTAPTTSSGAPRERVIARVRELLGAPAAVLAEQLDRLISRCGQAQRPLDSATVRRLYAEASDLCDVWVLALHEGLVTDVSPVGTADELYATEGAVLSAFDPADPTDIAGRRLALADCVGQLTELVALDRWGLLPRRDWPSAEVPSLGWPAVLAQAQYRLRQIGAVGAPAEVADGAGRRAAPVGDRRHAGALHLLAALDRTTGLTPKDLEAGHQRIRRSLRAVMPWATGLQGADLAWALRRRPELMTDYGLGPREAVEETAALLPGLVDCLRYAGPGPGPDRLPLSGWELRELFPELGRLLALYRDGLAHGDLGEYRESQNPELLPALVAEAYVEADVEARGGSGRFAPRSRVSLRLSACSSPGTRPPTGPSACLARRRATRSRDTPGGMI</sequence>
<feature type="region of interest" description="Disordered" evidence="1">
    <location>
        <begin position="438"/>
        <end position="470"/>
    </location>
</feature>
<proteinExistence type="predicted"/>
<name>A0A2X0IRH4_9ACTN</name>
<dbReference type="EMBL" id="QKYN01000031">
    <property type="protein sequence ID" value="RAG86183.1"/>
    <property type="molecule type" value="Genomic_DNA"/>
</dbReference>
<dbReference type="Proteomes" id="UP000248889">
    <property type="component" value="Unassembled WGS sequence"/>
</dbReference>
<evidence type="ECO:0000313" key="2">
    <source>
        <dbReference type="EMBL" id="RAG86183.1"/>
    </source>
</evidence>
<accession>A0A2X0IRH4</accession>
<dbReference type="AlphaFoldDB" id="A0A2X0IRH4"/>
<evidence type="ECO:0000313" key="3">
    <source>
        <dbReference type="Proteomes" id="UP000248889"/>
    </source>
</evidence>